<evidence type="ECO:0000256" key="8">
    <source>
        <dbReference type="PROSITE-ProRule" id="PRU00108"/>
    </source>
</evidence>
<evidence type="ECO:0000256" key="4">
    <source>
        <dbReference type="ARBA" id="ARBA00023125"/>
    </source>
</evidence>
<keyword evidence="7 8" id="KW-0539">Nucleus</keyword>
<dbReference type="Pfam" id="PF00046">
    <property type="entry name" value="Homeodomain"/>
    <property type="match status" value="1"/>
</dbReference>
<keyword evidence="5 8" id="KW-0371">Homeobox</keyword>
<keyword evidence="3" id="KW-0805">Transcription regulation</keyword>
<feature type="region of interest" description="Disordered" evidence="11">
    <location>
        <begin position="45"/>
        <end position="115"/>
    </location>
</feature>
<dbReference type="Pfam" id="PF02183">
    <property type="entry name" value="HALZ"/>
    <property type="match status" value="1"/>
</dbReference>
<dbReference type="PANTHER" id="PTHR45714:SF39">
    <property type="entry name" value="HOMEOBOX-LEUCINE ZIPPER PROTEIN HAT14"/>
    <property type="match status" value="1"/>
</dbReference>
<evidence type="ECO:0000256" key="7">
    <source>
        <dbReference type="ARBA" id="ARBA00023242"/>
    </source>
</evidence>
<comment type="similarity">
    <text evidence="2">Belongs to the HD-ZIP homeobox family. Class II subfamily.</text>
</comment>
<comment type="subcellular location">
    <subcellularLocation>
        <location evidence="1 8 9">Nucleus</location>
    </subcellularLocation>
</comment>
<evidence type="ECO:0000256" key="2">
    <source>
        <dbReference type="ARBA" id="ARBA00006074"/>
    </source>
</evidence>
<proteinExistence type="inferred from homology"/>
<protein>
    <submittedName>
        <fullName evidence="13">Homeobox-leucine zipper protein hat14</fullName>
    </submittedName>
</protein>
<dbReference type="InterPro" id="IPR050762">
    <property type="entry name" value="HD-ZIP_Homeobox_LZ_Class_II"/>
</dbReference>
<dbReference type="InterPro" id="IPR009057">
    <property type="entry name" value="Homeodomain-like_sf"/>
</dbReference>
<evidence type="ECO:0000256" key="3">
    <source>
        <dbReference type="ARBA" id="ARBA00023015"/>
    </source>
</evidence>
<evidence type="ECO:0000256" key="1">
    <source>
        <dbReference type="ARBA" id="ARBA00004123"/>
    </source>
</evidence>
<organism evidence="13 14">
    <name type="scientific">Phtheirospermum japonicum</name>
    <dbReference type="NCBI Taxonomy" id="374723"/>
    <lineage>
        <taxon>Eukaryota</taxon>
        <taxon>Viridiplantae</taxon>
        <taxon>Streptophyta</taxon>
        <taxon>Embryophyta</taxon>
        <taxon>Tracheophyta</taxon>
        <taxon>Spermatophyta</taxon>
        <taxon>Magnoliopsida</taxon>
        <taxon>eudicotyledons</taxon>
        <taxon>Gunneridae</taxon>
        <taxon>Pentapetalae</taxon>
        <taxon>asterids</taxon>
        <taxon>lamiids</taxon>
        <taxon>Lamiales</taxon>
        <taxon>Orobanchaceae</taxon>
        <taxon>Orobanchaceae incertae sedis</taxon>
        <taxon>Phtheirospermum</taxon>
    </lineage>
</organism>
<dbReference type="CDD" id="cd00086">
    <property type="entry name" value="homeodomain"/>
    <property type="match status" value="1"/>
</dbReference>
<evidence type="ECO:0000313" key="14">
    <source>
        <dbReference type="Proteomes" id="UP000653305"/>
    </source>
</evidence>
<sequence>MELGLSLGDPSKFIEKSSKKQKSSLKNGGLDFCMALSLQTQSVFGNEEREKKSQENDIIDDDSISVSGDNNNNNNSNQDLNLLPPSPVPRRLSLAPWSSDNGSSENGSSGNVDRAAATGLGVNRHRAAAEEVTSVNSVGSQFQLEFGVKRTSVGGKRDSEATGNDVVEKQKMTLAKQLNLRPRQVEVWFQNRRARTKMKQTEVDCAYLKRYCETLTEENQRLQKELQEVRALKNSNTFYMQLPATTLIMCPSCERVAAAAAPPPPSAAGSGEIGRTEVIPKAAPFPLVNGPKLFPYSAAS</sequence>
<name>A0A830CD19_9LAMI</name>
<dbReference type="InterPro" id="IPR003106">
    <property type="entry name" value="Leu_zip_homeo"/>
</dbReference>
<dbReference type="PANTHER" id="PTHR45714">
    <property type="entry name" value="HOMEOBOX-LEUCINE ZIPPER PROTEIN HAT14"/>
    <property type="match status" value="1"/>
</dbReference>
<feature type="compositionally biased region" description="Basic and acidic residues" evidence="11">
    <location>
        <begin position="46"/>
        <end position="55"/>
    </location>
</feature>
<dbReference type="InterPro" id="IPR017970">
    <property type="entry name" value="Homeobox_CS"/>
</dbReference>
<dbReference type="PROSITE" id="PS00027">
    <property type="entry name" value="HOMEOBOX_1"/>
    <property type="match status" value="1"/>
</dbReference>
<feature type="compositionally biased region" description="Low complexity" evidence="11">
    <location>
        <begin position="64"/>
        <end position="111"/>
    </location>
</feature>
<evidence type="ECO:0000256" key="6">
    <source>
        <dbReference type="ARBA" id="ARBA00023163"/>
    </source>
</evidence>
<keyword evidence="6" id="KW-0804">Transcription</keyword>
<accession>A0A830CD19</accession>
<dbReference type="SMART" id="SM00340">
    <property type="entry name" value="HALZ"/>
    <property type="match status" value="1"/>
</dbReference>
<evidence type="ECO:0000256" key="11">
    <source>
        <dbReference type="SAM" id="MobiDB-lite"/>
    </source>
</evidence>
<evidence type="ECO:0000256" key="9">
    <source>
        <dbReference type="RuleBase" id="RU000682"/>
    </source>
</evidence>
<keyword evidence="4 8" id="KW-0238">DNA-binding</keyword>
<dbReference type="GO" id="GO:0000981">
    <property type="term" value="F:DNA-binding transcription factor activity, RNA polymerase II-specific"/>
    <property type="evidence" value="ECO:0007669"/>
    <property type="project" value="InterPro"/>
</dbReference>
<dbReference type="AlphaFoldDB" id="A0A830CD19"/>
<keyword evidence="10" id="KW-0175">Coiled coil</keyword>
<gene>
    <name evidence="13" type="ORF">PHJA_001457800</name>
</gene>
<evidence type="ECO:0000259" key="12">
    <source>
        <dbReference type="PROSITE" id="PS50071"/>
    </source>
</evidence>
<dbReference type="Gene3D" id="1.10.10.60">
    <property type="entry name" value="Homeodomain-like"/>
    <property type="match status" value="1"/>
</dbReference>
<dbReference type="GO" id="GO:0005634">
    <property type="term" value="C:nucleus"/>
    <property type="evidence" value="ECO:0007669"/>
    <property type="project" value="UniProtKB-SubCell"/>
</dbReference>
<dbReference type="EMBL" id="BMAC01000302">
    <property type="protein sequence ID" value="GFP93135.1"/>
    <property type="molecule type" value="Genomic_DNA"/>
</dbReference>
<dbReference type="PROSITE" id="PS50071">
    <property type="entry name" value="HOMEOBOX_2"/>
    <property type="match status" value="1"/>
</dbReference>
<feature type="coiled-coil region" evidence="10">
    <location>
        <begin position="205"/>
        <end position="235"/>
    </location>
</feature>
<evidence type="ECO:0000313" key="13">
    <source>
        <dbReference type="EMBL" id="GFP93135.1"/>
    </source>
</evidence>
<reference evidence="13" key="1">
    <citation type="submission" date="2020-07" db="EMBL/GenBank/DDBJ databases">
        <title>Ethylene signaling mediates host invasion by parasitic plants.</title>
        <authorList>
            <person name="Yoshida S."/>
        </authorList>
    </citation>
    <scope>NUCLEOTIDE SEQUENCE</scope>
    <source>
        <strain evidence="13">Okayama</strain>
    </source>
</reference>
<keyword evidence="14" id="KW-1185">Reference proteome</keyword>
<dbReference type="Proteomes" id="UP000653305">
    <property type="component" value="Unassembled WGS sequence"/>
</dbReference>
<dbReference type="GO" id="GO:0043565">
    <property type="term" value="F:sequence-specific DNA binding"/>
    <property type="evidence" value="ECO:0007669"/>
    <property type="project" value="InterPro"/>
</dbReference>
<feature type="DNA-binding region" description="Homeobox" evidence="8">
    <location>
        <begin position="170"/>
        <end position="200"/>
    </location>
</feature>
<evidence type="ECO:0000256" key="5">
    <source>
        <dbReference type="ARBA" id="ARBA00023155"/>
    </source>
</evidence>
<comment type="caution">
    <text evidence="13">The sequence shown here is derived from an EMBL/GenBank/DDBJ whole genome shotgun (WGS) entry which is preliminary data.</text>
</comment>
<dbReference type="InterPro" id="IPR001356">
    <property type="entry name" value="HD"/>
</dbReference>
<dbReference type="OrthoDB" id="6159439at2759"/>
<evidence type="ECO:0000256" key="10">
    <source>
        <dbReference type="SAM" id="Coils"/>
    </source>
</evidence>
<dbReference type="SUPFAM" id="SSF46689">
    <property type="entry name" value="Homeodomain-like"/>
    <property type="match status" value="1"/>
</dbReference>
<feature type="domain" description="Homeobox" evidence="12">
    <location>
        <begin position="168"/>
        <end position="199"/>
    </location>
</feature>